<sequence>MANAPHDHHEQLRSATNLRNDHHYMQVFSEKPRAGADQAVKEDQGHQELAAARDAGSVEQCLTETLAWRIMKPSVVVVSKVRTTSGIPPTRALALAHVDSRRAEDASRGRPLAGFKALSPPVRQRGTDLAPLAHEWQT</sequence>
<protein>
    <submittedName>
        <fullName evidence="2">Uncharacterized protein</fullName>
    </submittedName>
</protein>
<feature type="region of interest" description="Disordered" evidence="1">
    <location>
        <begin position="101"/>
        <end position="138"/>
    </location>
</feature>
<dbReference type="EMBL" id="CP099425">
    <property type="protein sequence ID" value="USW56624.1"/>
    <property type="molecule type" value="Genomic_DNA"/>
</dbReference>
<accession>A0A9Q9ENI5</accession>
<keyword evidence="3" id="KW-1185">Reference proteome</keyword>
<organism evidence="2 3">
    <name type="scientific">Septoria linicola</name>
    <dbReference type="NCBI Taxonomy" id="215465"/>
    <lineage>
        <taxon>Eukaryota</taxon>
        <taxon>Fungi</taxon>
        <taxon>Dikarya</taxon>
        <taxon>Ascomycota</taxon>
        <taxon>Pezizomycotina</taxon>
        <taxon>Dothideomycetes</taxon>
        <taxon>Dothideomycetidae</taxon>
        <taxon>Mycosphaerellales</taxon>
        <taxon>Mycosphaerellaceae</taxon>
        <taxon>Septoria</taxon>
    </lineage>
</organism>
<feature type="compositionally biased region" description="Basic and acidic residues" evidence="1">
    <location>
        <begin position="1"/>
        <end position="12"/>
    </location>
</feature>
<evidence type="ECO:0000256" key="1">
    <source>
        <dbReference type="SAM" id="MobiDB-lite"/>
    </source>
</evidence>
<dbReference type="AlphaFoldDB" id="A0A9Q9ENI5"/>
<reference evidence="2" key="1">
    <citation type="submission" date="2022-06" db="EMBL/GenBank/DDBJ databases">
        <title>Complete genome sequences of two strains of the flax pathogen Septoria linicola.</title>
        <authorList>
            <person name="Lapalu N."/>
            <person name="Simon A."/>
            <person name="Demenou B."/>
            <person name="Paumier D."/>
            <person name="Guillot M.-P."/>
            <person name="Gout L."/>
            <person name="Valade R."/>
        </authorList>
    </citation>
    <scope>NUCLEOTIDE SEQUENCE</scope>
    <source>
        <strain evidence="2">SE15195</strain>
    </source>
</reference>
<dbReference type="Proteomes" id="UP001056384">
    <property type="component" value="Chromosome 8"/>
</dbReference>
<name>A0A9Q9ENI5_9PEZI</name>
<feature type="region of interest" description="Disordered" evidence="1">
    <location>
        <begin position="33"/>
        <end position="56"/>
    </location>
</feature>
<feature type="compositionally biased region" description="Basic and acidic residues" evidence="1">
    <location>
        <begin position="33"/>
        <end position="46"/>
    </location>
</feature>
<gene>
    <name evidence="2" type="ORF">Slin15195_G099430</name>
</gene>
<evidence type="ECO:0000313" key="3">
    <source>
        <dbReference type="Proteomes" id="UP001056384"/>
    </source>
</evidence>
<feature type="region of interest" description="Disordered" evidence="1">
    <location>
        <begin position="1"/>
        <end position="20"/>
    </location>
</feature>
<proteinExistence type="predicted"/>
<evidence type="ECO:0000313" key="2">
    <source>
        <dbReference type="EMBL" id="USW56624.1"/>
    </source>
</evidence>